<comment type="caution">
    <text evidence="2">The sequence shown here is derived from an EMBL/GenBank/DDBJ whole genome shotgun (WGS) entry which is preliminary data.</text>
</comment>
<evidence type="ECO:0000259" key="1">
    <source>
        <dbReference type="Pfam" id="PF00462"/>
    </source>
</evidence>
<reference evidence="2 3" key="1">
    <citation type="submission" date="2019-11" db="EMBL/GenBank/DDBJ databases">
        <authorList>
            <person name="Li X."/>
        </authorList>
    </citation>
    <scope>NUCLEOTIDE SEQUENCE [LARGE SCALE GENOMIC DNA]</scope>
    <source>
        <strain evidence="2 3">L9</strain>
    </source>
</reference>
<dbReference type="Proteomes" id="UP000469125">
    <property type="component" value="Unassembled WGS sequence"/>
</dbReference>
<dbReference type="Pfam" id="PF00462">
    <property type="entry name" value="Glutaredoxin"/>
    <property type="match status" value="1"/>
</dbReference>
<gene>
    <name evidence="2" type="ORF">GMD78_15270</name>
</gene>
<dbReference type="InterPro" id="IPR002109">
    <property type="entry name" value="Glutaredoxin"/>
</dbReference>
<dbReference type="EMBL" id="WOCA01000014">
    <property type="protein sequence ID" value="MUK89729.1"/>
    <property type="molecule type" value="Genomic_DNA"/>
</dbReference>
<feature type="domain" description="Glutaredoxin" evidence="1">
    <location>
        <begin position="14"/>
        <end position="67"/>
    </location>
</feature>
<evidence type="ECO:0000313" key="3">
    <source>
        <dbReference type="Proteomes" id="UP000469125"/>
    </source>
</evidence>
<dbReference type="CDD" id="cd02976">
    <property type="entry name" value="NrdH"/>
    <property type="match status" value="1"/>
</dbReference>
<evidence type="ECO:0000313" key="2">
    <source>
        <dbReference type="EMBL" id="MUK89729.1"/>
    </source>
</evidence>
<dbReference type="PROSITE" id="PS51354">
    <property type="entry name" value="GLUTAREDOXIN_2"/>
    <property type="match status" value="1"/>
</dbReference>
<dbReference type="InterPro" id="IPR036249">
    <property type="entry name" value="Thioredoxin-like_sf"/>
</dbReference>
<organism evidence="2 3">
    <name type="scientific">Ornithinibacillus caprae</name>
    <dbReference type="NCBI Taxonomy" id="2678566"/>
    <lineage>
        <taxon>Bacteria</taxon>
        <taxon>Bacillati</taxon>
        <taxon>Bacillota</taxon>
        <taxon>Bacilli</taxon>
        <taxon>Bacillales</taxon>
        <taxon>Bacillaceae</taxon>
        <taxon>Ornithinibacillus</taxon>
    </lineage>
</organism>
<name>A0A6N8FPG4_9BACI</name>
<dbReference type="Gene3D" id="3.40.30.10">
    <property type="entry name" value="Glutaredoxin"/>
    <property type="match status" value="1"/>
</dbReference>
<sequence length="89" mass="10446">MGQIEEDSFMDLQITVYISDNCKYCQRVLDMLNESNVRYEVKNVTQEKNFMKELQGQGIFGTPATYIHRNDHFILGLQTEKLKKVLNIK</sequence>
<proteinExistence type="predicted"/>
<keyword evidence="3" id="KW-1185">Reference proteome</keyword>
<accession>A0A6N8FPG4</accession>
<dbReference type="AlphaFoldDB" id="A0A6N8FPG4"/>
<protein>
    <submittedName>
        <fullName evidence="2">Glutaredoxin family protein</fullName>
    </submittedName>
</protein>
<dbReference type="SUPFAM" id="SSF52833">
    <property type="entry name" value="Thioredoxin-like"/>
    <property type="match status" value="1"/>
</dbReference>